<proteinExistence type="predicted"/>
<reference evidence="2 3" key="1">
    <citation type="submission" date="2019-07" db="EMBL/GenBank/DDBJ databases">
        <title>Draft genome assembly of a fouling barnacle, Amphibalanus amphitrite (Darwin, 1854): The first reference genome for Thecostraca.</title>
        <authorList>
            <person name="Kim W."/>
        </authorList>
    </citation>
    <scope>NUCLEOTIDE SEQUENCE [LARGE SCALE GENOMIC DNA]</scope>
    <source>
        <strain evidence="2">SNU_AA5</strain>
        <tissue evidence="2">Soma without cirri and trophi</tissue>
    </source>
</reference>
<protein>
    <submittedName>
        <fullName evidence="2">Ral GTPase-activating protein subunit alpha-1</fullName>
    </submittedName>
</protein>
<gene>
    <name evidence="2" type="primary">RALGAPA1_1</name>
    <name evidence="2" type="ORF">FJT64_026096</name>
</gene>
<organism evidence="2 3">
    <name type="scientific">Amphibalanus amphitrite</name>
    <name type="common">Striped barnacle</name>
    <name type="synonym">Balanus amphitrite</name>
    <dbReference type="NCBI Taxonomy" id="1232801"/>
    <lineage>
        <taxon>Eukaryota</taxon>
        <taxon>Metazoa</taxon>
        <taxon>Ecdysozoa</taxon>
        <taxon>Arthropoda</taxon>
        <taxon>Crustacea</taxon>
        <taxon>Multicrustacea</taxon>
        <taxon>Cirripedia</taxon>
        <taxon>Thoracica</taxon>
        <taxon>Thoracicalcarea</taxon>
        <taxon>Balanomorpha</taxon>
        <taxon>Balanoidea</taxon>
        <taxon>Balanidae</taxon>
        <taxon>Amphibalaninae</taxon>
        <taxon>Amphibalanus</taxon>
    </lineage>
</organism>
<dbReference type="GO" id="GO:0005096">
    <property type="term" value="F:GTPase activator activity"/>
    <property type="evidence" value="ECO:0007669"/>
    <property type="project" value="InterPro"/>
</dbReference>
<evidence type="ECO:0000256" key="1">
    <source>
        <dbReference type="SAM" id="MobiDB-lite"/>
    </source>
</evidence>
<dbReference type="OrthoDB" id="19311at2759"/>
<keyword evidence="3" id="KW-1185">Reference proteome</keyword>
<dbReference type="GO" id="GO:0005737">
    <property type="term" value="C:cytoplasm"/>
    <property type="evidence" value="ECO:0007669"/>
    <property type="project" value="TreeGrafter"/>
</dbReference>
<accession>A0A6A4WFS6</accession>
<feature type="compositionally biased region" description="Gly residues" evidence="1">
    <location>
        <begin position="323"/>
        <end position="332"/>
    </location>
</feature>
<evidence type="ECO:0000313" key="2">
    <source>
        <dbReference type="EMBL" id="KAF0301662.1"/>
    </source>
</evidence>
<feature type="region of interest" description="Disordered" evidence="1">
    <location>
        <begin position="313"/>
        <end position="332"/>
    </location>
</feature>
<comment type="caution">
    <text evidence="2">The sequence shown here is derived from an EMBL/GenBank/DDBJ whole genome shotgun (WGS) entry which is preliminary data.</text>
</comment>
<dbReference type="PANTHER" id="PTHR10063">
    <property type="entry name" value="TUBERIN"/>
    <property type="match status" value="1"/>
</dbReference>
<evidence type="ECO:0000313" key="3">
    <source>
        <dbReference type="Proteomes" id="UP000440578"/>
    </source>
</evidence>
<name>A0A6A4WFS6_AMPAM</name>
<dbReference type="Proteomes" id="UP000440578">
    <property type="component" value="Unassembled WGS sequence"/>
</dbReference>
<dbReference type="GO" id="GO:0005634">
    <property type="term" value="C:nucleus"/>
    <property type="evidence" value="ECO:0007669"/>
    <property type="project" value="InterPro"/>
</dbReference>
<dbReference type="InterPro" id="IPR027107">
    <property type="entry name" value="Tuberin/Ral-act_asu"/>
</dbReference>
<dbReference type="PANTHER" id="PTHR10063:SF11">
    <property type="entry name" value="RHO GTPASE-ACTIVATING PROTEIN CG5521-RELATED"/>
    <property type="match status" value="1"/>
</dbReference>
<dbReference type="AlphaFoldDB" id="A0A6A4WFS6"/>
<dbReference type="EMBL" id="VIIS01001139">
    <property type="protein sequence ID" value="KAF0301661.1"/>
    <property type="molecule type" value="Genomic_DNA"/>
</dbReference>
<sequence>MFNLAKKGHAAVDVKKSIQKILDTKKDSATRLKHLRIILENVDLVEARYIFETHYSHIYYLFYDVFAATEAGVKIKPHRVHREDVESVLYILEHILLLLPELLQQRWQLHSLTRVMRTLLHPGNILRLRREAMRMFVIWFQEVGEQASEELLAIFATLVPGFPAPASQQTAPRPPRAHPDHKLVGPVDVVPILPPQGSEKTPDDLTRFFLECLMDNMVTQLTRIEWKDKANHVRCFNFLFDNFKQFYLPHIFPDFNWHTNLYKPALSLPELRRQLSPMASSVDGAPRPADRLVACRVVVIRWVANFVHAPLSRRGEQAPSGPGPGHHGQQSG</sequence>
<dbReference type="EMBL" id="VIIS01001139">
    <property type="protein sequence ID" value="KAF0301662.1"/>
    <property type="molecule type" value="Genomic_DNA"/>
</dbReference>